<dbReference type="Pfam" id="PF00122">
    <property type="entry name" value="E1-E2_ATPase"/>
    <property type="match status" value="1"/>
</dbReference>
<evidence type="ECO:0000256" key="12">
    <source>
        <dbReference type="ARBA" id="ARBA00022967"/>
    </source>
</evidence>
<keyword evidence="9" id="KW-0187">Copper transport</keyword>
<dbReference type="PANTHER" id="PTHR43520:SF8">
    <property type="entry name" value="P-TYPE CU(+) TRANSPORTER"/>
    <property type="match status" value="1"/>
</dbReference>
<dbReference type="AlphaFoldDB" id="A0A5E8BIU7"/>
<evidence type="ECO:0000256" key="13">
    <source>
        <dbReference type="ARBA" id="ARBA00022989"/>
    </source>
</evidence>
<dbReference type="SUPFAM" id="SSF81653">
    <property type="entry name" value="Calcium ATPase, transduction domain A"/>
    <property type="match status" value="1"/>
</dbReference>
<protein>
    <recommendedName>
        <fullName evidence="3">P-type Cu(+) transporter</fullName>
        <ecNumber evidence="3">7.2.2.8</ecNumber>
    </recommendedName>
    <alternativeName>
        <fullName evidence="17">Cu(2+)-ATPase</fullName>
    </alternativeName>
</protein>
<dbReference type="NCBIfam" id="TIGR01525">
    <property type="entry name" value="ATPase-IB_hvy"/>
    <property type="match status" value="1"/>
</dbReference>
<feature type="transmembrane region" description="Helical" evidence="18">
    <location>
        <begin position="718"/>
        <end position="738"/>
    </location>
</feature>
<sequence length="1189" mass="127784">MSLEKKLLSQEYSQLPFGNSGIKHSPAGSSQTPPAPKSSATFSIGGMTCGACVSAITSSLESLNGVSSASVSLVTERGQIEFDNSIVTVPEIKERIEDCGFDAKLLSEIHPQPAESSSSSSNQAPASELSLQKTGVKKSDTFSIEGMTCGACVAAITSGLESLAGVSSVAISLVTERGQIEFDSSIINSDEIKERIEDCGFDARLLSETVVDEPTLVQQTAIFAIAGMTCGACVSSITNNLEALKGVSSVSISLVTERGSVEFDPNTVSEDQIKECIEDSGFDATLISSTTTNPIPVISSSDEQPKLLRLKVYGITNTESSEQVENVLRQVNGVKDAVVNLMSDEAQIYYFPSIIGPRRIVEVIHNTGYDAILASTADNALQLASLSKIKQIAKSKREFFISALLGIPVFIISRFVPKVIPFLGFLKQITLIKGFYLDDAICLLLTIPIQFFIGGKFYTSAAKAIRHKAPTMDVLVCLSTSSAFFFSCLSILYAVFTQSPKHPHTLWETPAMIVTFIVGGKYLENKAKGQTSVALSRLISLSPSTATIYSNPESYTKAMKEDNSGDSTSHLETRVIPTELIEAGDIVVVLPGEKIPADGTIIRGETYVDESMITGESISVSKITGDDVICGSINGFGRIDVKVNFCGSETRLSHIVQLVQDAQTTKTNIQRYADYISGYFVPVVIFLGFLTFFVWMILSHVLCTPPPIFESDEGKFMVCLRLCISVIVVACPCALGLATPTAVMVGTGVGARNGILIKGGAVLETAKKVTTVLFDKTGTLTTGDMNVHSFHIDKTAAQKFNLDSVSWWKYVGCIEQSSEHPIARGTMKKVREVCGLDENLQVDGTVTDFVVKVGFGVSANVKIGPVTRAVNVGNIRMMDDEEVSGVPQSVRELEKHTQGETLIIMSIDGVYAGYICIADTIRKNARETVYALKKLGLSVGMVSGDHPSVARKVAKEVGIPSQLVWGGVSPEGKLDVIDQLQCLDLESTRGFINIGGGGNEIVAMVGDGINDSPALARATLGISMAGASDVAMDAADIVLLKENSLLDVAAAFQLCYVIFNRIRLNLLWAVIYNAIMIPIAMGCFLPLGIAMHPVFAGAAMAFSSVSVVCSSLLLQRWKRPKWMRELYVATNTDMQSTDAPQDSLDNEPLESAPSSPSESKPSLFQRIRGLIRWPSKTTASQHQYTLLPR</sequence>
<keyword evidence="12" id="KW-1278">Translocase</keyword>
<dbReference type="Gene3D" id="3.30.70.100">
    <property type="match status" value="4"/>
</dbReference>
<dbReference type="PROSITE" id="PS00154">
    <property type="entry name" value="ATPASE_E1_E2"/>
    <property type="match status" value="1"/>
</dbReference>
<dbReference type="SFLD" id="SFLDG00002">
    <property type="entry name" value="C1.7:_P-type_atpase_like"/>
    <property type="match status" value="1"/>
</dbReference>
<dbReference type="InterPro" id="IPR044492">
    <property type="entry name" value="P_typ_ATPase_HD_dom"/>
</dbReference>
<evidence type="ECO:0000256" key="18">
    <source>
        <dbReference type="RuleBase" id="RU362081"/>
    </source>
</evidence>
<dbReference type="PROSITE" id="PS01229">
    <property type="entry name" value="COF_2"/>
    <property type="match status" value="1"/>
</dbReference>
<dbReference type="InterPro" id="IPR018303">
    <property type="entry name" value="ATPase_P-typ_P_site"/>
</dbReference>
<keyword evidence="16 18" id="KW-0472">Membrane</keyword>
<keyword evidence="10 18" id="KW-0067">ATP-binding</keyword>
<dbReference type="EC" id="7.2.2.8" evidence="3"/>
<dbReference type="GO" id="GO:0005507">
    <property type="term" value="F:copper ion binding"/>
    <property type="evidence" value="ECO:0007669"/>
    <property type="project" value="InterPro"/>
</dbReference>
<evidence type="ECO:0000256" key="19">
    <source>
        <dbReference type="SAM" id="MobiDB-lite"/>
    </source>
</evidence>
<dbReference type="InterPro" id="IPR023214">
    <property type="entry name" value="HAD_sf"/>
</dbReference>
<dbReference type="InterPro" id="IPR059000">
    <property type="entry name" value="ATPase_P-type_domA"/>
</dbReference>
<keyword evidence="11" id="KW-0460">Magnesium</keyword>
<evidence type="ECO:0000313" key="21">
    <source>
        <dbReference type="EMBL" id="VVT48624.1"/>
    </source>
</evidence>
<accession>A0A5E8BIU7</accession>
<feature type="compositionally biased region" description="Low complexity" evidence="19">
    <location>
        <begin position="1149"/>
        <end position="1162"/>
    </location>
</feature>
<keyword evidence="13 18" id="KW-1133">Transmembrane helix</keyword>
<proteinExistence type="inferred from homology"/>
<dbReference type="FunFam" id="2.70.150.10:FF:000002">
    <property type="entry name" value="Copper-transporting ATPase 1, putative"/>
    <property type="match status" value="1"/>
</dbReference>
<feature type="region of interest" description="Disordered" evidence="19">
    <location>
        <begin position="1135"/>
        <end position="1162"/>
    </location>
</feature>
<feature type="transmembrane region" description="Helical" evidence="18">
    <location>
        <begin position="399"/>
        <end position="416"/>
    </location>
</feature>
<keyword evidence="15" id="KW-0406">Ion transport</keyword>
<dbReference type="InterPro" id="IPR027256">
    <property type="entry name" value="P-typ_ATPase_IB"/>
</dbReference>
<feature type="region of interest" description="Disordered" evidence="19">
    <location>
        <begin position="111"/>
        <end position="132"/>
    </location>
</feature>
<dbReference type="InterPro" id="IPR006121">
    <property type="entry name" value="HMA_dom"/>
</dbReference>
<dbReference type="GO" id="GO:0005524">
    <property type="term" value="F:ATP binding"/>
    <property type="evidence" value="ECO:0007669"/>
    <property type="project" value="UniProtKB-UniRule"/>
</dbReference>
<dbReference type="SFLD" id="SFLDS00003">
    <property type="entry name" value="Haloacid_Dehalogenase"/>
    <property type="match status" value="1"/>
</dbReference>
<dbReference type="RefSeq" id="XP_031852481.1">
    <property type="nucleotide sequence ID" value="XM_031996590.1"/>
</dbReference>
<dbReference type="InterPro" id="IPR008250">
    <property type="entry name" value="ATPase_P-typ_transduc_dom_A_sf"/>
</dbReference>
<dbReference type="PANTHER" id="PTHR43520">
    <property type="entry name" value="ATP7, ISOFORM B"/>
    <property type="match status" value="1"/>
</dbReference>
<evidence type="ECO:0000256" key="10">
    <source>
        <dbReference type="ARBA" id="ARBA00022840"/>
    </source>
</evidence>
<dbReference type="CDD" id="cd00371">
    <property type="entry name" value="HMA"/>
    <property type="match status" value="4"/>
</dbReference>
<feature type="transmembrane region" description="Helical" evidence="18">
    <location>
        <begin position="474"/>
        <end position="494"/>
    </location>
</feature>
<dbReference type="GO" id="GO:0016887">
    <property type="term" value="F:ATP hydrolysis activity"/>
    <property type="evidence" value="ECO:0007669"/>
    <property type="project" value="InterPro"/>
</dbReference>
<feature type="domain" description="HMA" evidence="20">
    <location>
        <begin position="219"/>
        <end position="285"/>
    </location>
</feature>
<evidence type="ECO:0000256" key="14">
    <source>
        <dbReference type="ARBA" id="ARBA00023008"/>
    </source>
</evidence>
<evidence type="ECO:0000256" key="6">
    <source>
        <dbReference type="ARBA" id="ARBA00022723"/>
    </source>
</evidence>
<gene>
    <name evidence="21" type="ORF">SAPINGB_P001870</name>
</gene>
<dbReference type="CDD" id="cd02094">
    <property type="entry name" value="P-type_ATPase_Cu-like"/>
    <property type="match status" value="1"/>
</dbReference>
<evidence type="ECO:0000256" key="1">
    <source>
        <dbReference type="ARBA" id="ARBA00004127"/>
    </source>
</evidence>
<dbReference type="Proteomes" id="UP000398389">
    <property type="component" value="Unassembled WGS sequence"/>
</dbReference>
<dbReference type="NCBIfam" id="TIGR01494">
    <property type="entry name" value="ATPase_P-type"/>
    <property type="match status" value="2"/>
</dbReference>
<evidence type="ECO:0000259" key="20">
    <source>
        <dbReference type="PROSITE" id="PS50846"/>
    </source>
</evidence>
<feature type="domain" description="HMA" evidence="20">
    <location>
        <begin position="138"/>
        <end position="204"/>
    </location>
</feature>
<dbReference type="SUPFAM" id="SSF81665">
    <property type="entry name" value="Calcium ATPase, transmembrane domain M"/>
    <property type="match status" value="1"/>
</dbReference>
<dbReference type="Pfam" id="PF00702">
    <property type="entry name" value="Hydrolase"/>
    <property type="match status" value="1"/>
</dbReference>
<feature type="transmembrane region" description="Helical" evidence="18">
    <location>
        <begin position="1095"/>
        <end position="1114"/>
    </location>
</feature>
<dbReference type="InterPro" id="IPR023298">
    <property type="entry name" value="ATPase_P-typ_TM_dom_sf"/>
</dbReference>
<dbReference type="PRINTS" id="PR00942">
    <property type="entry name" value="CUATPASEI"/>
</dbReference>
<dbReference type="GeneID" id="43580690"/>
<dbReference type="Gene3D" id="2.70.150.10">
    <property type="entry name" value="Calcium-transporting ATPase, cytoplasmic transduction domain A"/>
    <property type="match status" value="1"/>
</dbReference>
<keyword evidence="4" id="KW-0813">Transport</keyword>
<evidence type="ECO:0000313" key="22">
    <source>
        <dbReference type="Proteomes" id="UP000398389"/>
    </source>
</evidence>
<dbReference type="Gene3D" id="3.40.50.1000">
    <property type="entry name" value="HAD superfamily/HAD-like"/>
    <property type="match status" value="1"/>
</dbReference>
<dbReference type="InterPro" id="IPR006122">
    <property type="entry name" value="HMA_Cu_ion-bd"/>
</dbReference>
<feature type="transmembrane region" description="Helical" evidence="18">
    <location>
        <begin position="1066"/>
        <end position="1089"/>
    </location>
</feature>
<dbReference type="GO" id="GO:0055070">
    <property type="term" value="P:copper ion homeostasis"/>
    <property type="evidence" value="ECO:0007669"/>
    <property type="project" value="TreeGrafter"/>
</dbReference>
<keyword evidence="5 18" id="KW-0812">Transmembrane</keyword>
<organism evidence="21 22">
    <name type="scientific">Magnusiomyces paraingens</name>
    <dbReference type="NCBI Taxonomy" id="2606893"/>
    <lineage>
        <taxon>Eukaryota</taxon>
        <taxon>Fungi</taxon>
        <taxon>Dikarya</taxon>
        <taxon>Ascomycota</taxon>
        <taxon>Saccharomycotina</taxon>
        <taxon>Dipodascomycetes</taxon>
        <taxon>Dipodascales</taxon>
        <taxon>Dipodascaceae</taxon>
        <taxon>Magnusiomyces</taxon>
    </lineage>
</organism>
<dbReference type="Gene3D" id="3.40.1110.10">
    <property type="entry name" value="Calcium-transporting ATPase, cytoplasmic domain N"/>
    <property type="match status" value="1"/>
</dbReference>
<dbReference type="GO" id="GO:0012505">
    <property type="term" value="C:endomembrane system"/>
    <property type="evidence" value="ECO:0007669"/>
    <property type="project" value="UniProtKB-SubCell"/>
</dbReference>
<dbReference type="EMBL" id="CABVLU010000002">
    <property type="protein sequence ID" value="VVT48624.1"/>
    <property type="molecule type" value="Genomic_DNA"/>
</dbReference>
<keyword evidence="6 18" id="KW-0479">Metal-binding</keyword>
<dbReference type="OrthoDB" id="432719at2759"/>
<keyword evidence="8 18" id="KW-0547">Nucleotide-binding</keyword>
<evidence type="ECO:0000256" key="5">
    <source>
        <dbReference type="ARBA" id="ARBA00022692"/>
    </source>
</evidence>
<dbReference type="SUPFAM" id="SSF56784">
    <property type="entry name" value="HAD-like"/>
    <property type="match status" value="1"/>
</dbReference>
<dbReference type="FunFam" id="3.30.70.100:FF:000001">
    <property type="entry name" value="ATPase copper transporting beta"/>
    <property type="match status" value="1"/>
</dbReference>
<dbReference type="InterPro" id="IPR001757">
    <property type="entry name" value="P_typ_ATPase"/>
</dbReference>
<evidence type="ECO:0000256" key="7">
    <source>
        <dbReference type="ARBA" id="ARBA00022737"/>
    </source>
</evidence>
<feature type="compositionally biased region" description="Low complexity" evidence="19">
    <location>
        <begin position="111"/>
        <end position="130"/>
    </location>
</feature>
<keyword evidence="22" id="KW-1185">Reference proteome</keyword>
<evidence type="ECO:0000256" key="16">
    <source>
        <dbReference type="ARBA" id="ARBA00023136"/>
    </source>
</evidence>
<dbReference type="FunFam" id="3.30.70.100:FF:000043">
    <property type="entry name" value="Copper-transporting ATPase 2"/>
    <property type="match status" value="3"/>
</dbReference>
<feature type="transmembrane region" description="Helical" evidence="18">
    <location>
        <begin position="506"/>
        <end position="523"/>
    </location>
</feature>
<evidence type="ECO:0000256" key="8">
    <source>
        <dbReference type="ARBA" id="ARBA00022741"/>
    </source>
</evidence>
<reference evidence="21 22" key="1">
    <citation type="submission" date="2019-09" db="EMBL/GenBank/DDBJ databases">
        <authorList>
            <person name="Brejova B."/>
        </authorList>
    </citation>
    <scope>NUCLEOTIDE SEQUENCE [LARGE SCALE GENOMIC DNA]</scope>
</reference>
<dbReference type="GO" id="GO:0140581">
    <property type="term" value="F:P-type monovalent copper transporter activity"/>
    <property type="evidence" value="ECO:0007669"/>
    <property type="project" value="UniProtKB-EC"/>
</dbReference>
<evidence type="ECO:0000256" key="3">
    <source>
        <dbReference type="ARBA" id="ARBA00012517"/>
    </source>
</evidence>
<dbReference type="PRINTS" id="PR00119">
    <property type="entry name" value="CATATPASE"/>
</dbReference>
<dbReference type="GO" id="GO:0043682">
    <property type="term" value="F:P-type divalent copper transporter activity"/>
    <property type="evidence" value="ECO:0007669"/>
    <property type="project" value="TreeGrafter"/>
</dbReference>
<evidence type="ECO:0000256" key="9">
    <source>
        <dbReference type="ARBA" id="ARBA00022796"/>
    </source>
</evidence>
<evidence type="ECO:0000256" key="2">
    <source>
        <dbReference type="ARBA" id="ARBA00006024"/>
    </source>
</evidence>
<feature type="region of interest" description="Disordered" evidence="19">
    <location>
        <begin position="17"/>
        <end position="39"/>
    </location>
</feature>
<dbReference type="Pfam" id="PF00403">
    <property type="entry name" value="HMA"/>
    <property type="match status" value="4"/>
</dbReference>
<evidence type="ECO:0000256" key="4">
    <source>
        <dbReference type="ARBA" id="ARBA00022448"/>
    </source>
</evidence>
<dbReference type="SUPFAM" id="SSF55008">
    <property type="entry name" value="HMA, heavy metal-associated domain"/>
    <property type="match status" value="4"/>
</dbReference>
<name>A0A5E8BIU7_9ASCO</name>
<evidence type="ECO:0000256" key="11">
    <source>
        <dbReference type="ARBA" id="ARBA00022842"/>
    </source>
</evidence>
<dbReference type="InterPro" id="IPR023299">
    <property type="entry name" value="ATPase_P-typ_cyto_dom_N"/>
</dbReference>
<evidence type="ECO:0000256" key="15">
    <source>
        <dbReference type="ARBA" id="ARBA00023065"/>
    </source>
</evidence>
<dbReference type="NCBIfam" id="TIGR00003">
    <property type="entry name" value="copper ion binding protein"/>
    <property type="match status" value="3"/>
</dbReference>
<dbReference type="GO" id="GO:0030003">
    <property type="term" value="P:intracellular monoatomic cation homeostasis"/>
    <property type="evidence" value="ECO:0007669"/>
    <property type="project" value="UniProtKB-ARBA"/>
</dbReference>
<feature type="domain" description="HMA" evidence="20">
    <location>
        <begin position="38"/>
        <end position="104"/>
    </location>
</feature>
<dbReference type="PROSITE" id="PS01047">
    <property type="entry name" value="HMA_1"/>
    <property type="match status" value="3"/>
</dbReference>
<dbReference type="SFLD" id="SFLDF00027">
    <property type="entry name" value="p-type_atpase"/>
    <property type="match status" value="1"/>
</dbReference>
<feature type="compositionally biased region" description="Polar residues" evidence="19">
    <location>
        <begin position="27"/>
        <end position="39"/>
    </location>
</feature>
<keyword evidence="7" id="KW-0677">Repeat</keyword>
<comment type="similarity">
    <text evidence="2 18">Belongs to the cation transport ATPase (P-type) (TC 3.A.3) family. Type IB subfamily.</text>
</comment>
<dbReference type="InterPro" id="IPR017969">
    <property type="entry name" value="Heavy-metal-associated_CS"/>
</dbReference>
<comment type="subcellular location">
    <subcellularLocation>
        <location evidence="1">Endomembrane system</location>
        <topology evidence="1">Multi-pass membrane protein</topology>
    </subcellularLocation>
    <subcellularLocation>
        <location evidence="18">Membrane</location>
    </subcellularLocation>
</comment>
<feature type="transmembrane region" description="Helical" evidence="18">
    <location>
        <begin position="676"/>
        <end position="698"/>
    </location>
</feature>
<dbReference type="InterPro" id="IPR036163">
    <property type="entry name" value="HMA_dom_sf"/>
</dbReference>
<evidence type="ECO:0000256" key="17">
    <source>
        <dbReference type="ARBA" id="ARBA00080126"/>
    </source>
</evidence>
<feature type="transmembrane region" description="Helical" evidence="18">
    <location>
        <begin position="436"/>
        <end position="453"/>
    </location>
</feature>
<dbReference type="InterPro" id="IPR036412">
    <property type="entry name" value="HAD-like_sf"/>
</dbReference>
<keyword evidence="14" id="KW-0186">Copper</keyword>
<dbReference type="GO" id="GO:0016020">
    <property type="term" value="C:membrane"/>
    <property type="evidence" value="ECO:0007669"/>
    <property type="project" value="UniProtKB-SubCell"/>
</dbReference>
<feature type="domain" description="HMA" evidence="20">
    <location>
        <begin position="306"/>
        <end position="372"/>
    </location>
</feature>
<dbReference type="PROSITE" id="PS50846">
    <property type="entry name" value="HMA_2"/>
    <property type="match status" value="4"/>
</dbReference>